<proteinExistence type="predicted"/>
<organism evidence="2 3">
    <name type="scientific">Vibrio vulnificus</name>
    <dbReference type="NCBI Taxonomy" id="672"/>
    <lineage>
        <taxon>Bacteria</taxon>
        <taxon>Pseudomonadati</taxon>
        <taxon>Pseudomonadota</taxon>
        <taxon>Gammaproteobacteria</taxon>
        <taxon>Vibrionales</taxon>
        <taxon>Vibrionaceae</taxon>
        <taxon>Vibrio</taxon>
    </lineage>
</organism>
<protein>
    <submittedName>
        <fullName evidence="2">HAD family hydrolase</fullName>
    </submittedName>
</protein>
<dbReference type="Pfam" id="PF13419">
    <property type="entry name" value="HAD_2"/>
    <property type="match status" value="1"/>
</dbReference>
<dbReference type="InterPro" id="IPR006439">
    <property type="entry name" value="HAD-SF_hydro_IA"/>
</dbReference>
<dbReference type="EMBL" id="PDGH01000124">
    <property type="protein sequence ID" value="POB44601.1"/>
    <property type="molecule type" value="Genomic_DNA"/>
</dbReference>
<keyword evidence="2" id="KW-0378">Hydrolase</keyword>
<evidence type="ECO:0000313" key="2">
    <source>
        <dbReference type="EMBL" id="POB44601.1"/>
    </source>
</evidence>
<gene>
    <name evidence="2" type="ORF">CRN52_18555</name>
    <name evidence="1" type="ORF">I7730_11340</name>
</gene>
<dbReference type="GO" id="GO:0016787">
    <property type="term" value="F:hydrolase activity"/>
    <property type="evidence" value="ECO:0007669"/>
    <property type="project" value="UniProtKB-KW"/>
</dbReference>
<dbReference type="KEGG" id="vvl:VV93_v1c35290"/>
<dbReference type="NCBIfam" id="TIGR01549">
    <property type="entry name" value="HAD-SF-IA-v1"/>
    <property type="match status" value="1"/>
</dbReference>
<sequence length="203" mass="23098">MKPITLEINEIRAIIFDLDNTLVSCELNFSQLRQQLGCPQEIDLLCFVEAMTDKQAQRHAEQTILDHELSDAKHAQPLPGCHALLHYLKQQQIKSAIVTRNCLQASQLKLEQTQIDIEHLITREHCAPKPDPEALIQLATQWQLEPHQILYVGDYLYDLEAAYNADMPSCLVTNGEDKGFASLASITVTRLDELQEKLQQRDV</sequence>
<dbReference type="RefSeq" id="WP_011151890.1">
    <property type="nucleotide sequence ID" value="NZ_CBCSFK010000001.1"/>
</dbReference>
<dbReference type="Proteomes" id="UP000237466">
    <property type="component" value="Unassembled WGS sequence"/>
</dbReference>
<evidence type="ECO:0000313" key="3">
    <source>
        <dbReference type="Proteomes" id="UP000237466"/>
    </source>
</evidence>
<comment type="caution">
    <text evidence="2">The sequence shown here is derived from an EMBL/GenBank/DDBJ whole genome shotgun (WGS) entry which is preliminary data.</text>
</comment>
<dbReference type="InterPro" id="IPR023214">
    <property type="entry name" value="HAD_sf"/>
</dbReference>
<reference evidence="1" key="3">
    <citation type="submission" date="2019-01" db="EMBL/GenBank/DDBJ databases">
        <authorList>
            <consortium name="NCBI Pathogen Detection Project"/>
        </authorList>
    </citation>
    <scope>NUCLEOTIDE SEQUENCE</scope>
    <source>
        <strain evidence="1">BCW_3452</strain>
    </source>
</reference>
<dbReference type="PANTHER" id="PTHR43885">
    <property type="entry name" value="HALOACID DEHALOGENASE-LIKE HYDROLASE"/>
    <property type="match status" value="1"/>
</dbReference>
<dbReference type="AlphaFoldDB" id="A0A2S3QZC2"/>
<dbReference type="InterPro" id="IPR041492">
    <property type="entry name" value="HAD_2"/>
</dbReference>
<dbReference type="Gene3D" id="3.40.50.1000">
    <property type="entry name" value="HAD superfamily/HAD-like"/>
    <property type="match status" value="1"/>
</dbReference>
<dbReference type="Gene3D" id="1.10.260.80">
    <property type="match status" value="1"/>
</dbReference>
<reference evidence="1" key="2">
    <citation type="journal article" date="2018" name="Genome Biol.">
        <title>SKESA: strategic k-mer extension for scrupulous assemblies.</title>
        <authorList>
            <person name="Souvorov A."/>
            <person name="Agarwala R."/>
            <person name="Lipman D.J."/>
        </authorList>
    </citation>
    <scope>NUCLEOTIDE SEQUENCE</scope>
    <source>
        <strain evidence="1">BCW_3452</strain>
    </source>
</reference>
<dbReference type="EMBL" id="DACRBY010000012">
    <property type="protein sequence ID" value="HAS8540379.1"/>
    <property type="molecule type" value="Genomic_DNA"/>
</dbReference>
<dbReference type="SFLD" id="SFLDS00003">
    <property type="entry name" value="Haloacid_Dehalogenase"/>
    <property type="match status" value="1"/>
</dbReference>
<name>A0A2S3QZC2_VIBVL</name>
<reference evidence="2 3" key="1">
    <citation type="journal article" date="2018" name="Front. Microbiol.">
        <title>Phylogeny of Vibrio vulnificus from the Analysis of the Core-Genome: Implications for Intra-Species Taxonomy.</title>
        <authorList>
            <person name="Roig F.J."/>
            <person name="Gonzalez-Candelas F."/>
            <person name="Sanjuan E."/>
            <person name="Fouz B."/>
            <person name="Feil E.J."/>
            <person name="Llorens C."/>
            <person name="Baker-Austin C."/>
            <person name="Oliver J.D."/>
            <person name="Danin-Poleg Y."/>
            <person name="Gibas C.J."/>
            <person name="Kashi Y."/>
            <person name="Gulig P.A."/>
            <person name="Morrison S.S."/>
            <person name="Amaro C."/>
        </authorList>
    </citation>
    <scope>NUCLEOTIDE SEQUENCE [LARGE SCALE GENOMIC DNA]</scope>
    <source>
        <strain evidence="2 3">CECT4608</strain>
    </source>
</reference>
<dbReference type="SFLD" id="SFLDG01129">
    <property type="entry name" value="C1.5:_HAD__Beta-PGM__Phosphata"/>
    <property type="match status" value="1"/>
</dbReference>
<accession>A0A2S3QZC2</accession>
<evidence type="ECO:0000313" key="1">
    <source>
        <dbReference type="EMBL" id="HAS8540379.1"/>
    </source>
</evidence>
<dbReference type="InterPro" id="IPR036412">
    <property type="entry name" value="HAD-like_sf"/>
</dbReference>
<dbReference type="Proteomes" id="UP000863257">
    <property type="component" value="Unassembled WGS sequence"/>
</dbReference>
<dbReference type="PANTHER" id="PTHR43885:SF1">
    <property type="entry name" value="SUPERFAMILY HYDROLASE, PUTATIVE (AFU_ORTHOLOGUE AFUA_4G13290)-RELATED"/>
    <property type="match status" value="1"/>
</dbReference>
<dbReference type="SUPFAM" id="SSF56784">
    <property type="entry name" value="HAD-like"/>
    <property type="match status" value="1"/>
</dbReference>
<dbReference type="NCBIfam" id="TIGR01509">
    <property type="entry name" value="HAD-SF-IA-v3"/>
    <property type="match status" value="1"/>
</dbReference>
<dbReference type="OMA" id="QTYMFKE"/>